<keyword evidence="10 13" id="KW-0408">Iron</keyword>
<dbReference type="PANTHER" id="PTHR24292">
    <property type="entry name" value="CYTOCHROME P450"/>
    <property type="match status" value="1"/>
</dbReference>
<comment type="similarity">
    <text evidence="4 14">Belongs to the cytochrome P450 family.</text>
</comment>
<dbReference type="PROSITE" id="PS00086">
    <property type="entry name" value="CYTOCHROME_P450"/>
    <property type="match status" value="1"/>
</dbReference>
<evidence type="ECO:0000313" key="16">
    <source>
        <dbReference type="EMBL" id="KAK3917412.1"/>
    </source>
</evidence>
<evidence type="ECO:0000256" key="8">
    <source>
        <dbReference type="ARBA" id="ARBA00022848"/>
    </source>
</evidence>
<keyword evidence="15" id="KW-1133">Transmembrane helix</keyword>
<dbReference type="PANTHER" id="PTHR24292:SF104">
    <property type="entry name" value="CYTOCHROME P450 308A1-RELATED"/>
    <property type="match status" value="1"/>
</dbReference>
<dbReference type="InterPro" id="IPR036396">
    <property type="entry name" value="Cyt_P450_sf"/>
</dbReference>
<keyword evidence="15" id="KW-0812">Transmembrane</keyword>
<dbReference type="GO" id="GO:0005789">
    <property type="term" value="C:endoplasmic reticulum membrane"/>
    <property type="evidence" value="ECO:0007669"/>
    <property type="project" value="UniProtKB-SubCell"/>
</dbReference>
<dbReference type="PRINTS" id="PR00463">
    <property type="entry name" value="EP450I"/>
</dbReference>
<evidence type="ECO:0000256" key="5">
    <source>
        <dbReference type="ARBA" id="ARBA00022617"/>
    </source>
</evidence>
<comment type="caution">
    <text evidence="16">The sequence shown here is derived from an EMBL/GenBank/DDBJ whole genome shotgun (WGS) entry which is preliminary data.</text>
</comment>
<dbReference type="Pfam" id="PF00067">
    <property type="entry name" value="p450"/>
    <property type="match status" value="1"/>
</dbReference>
<evidence type="ECO:0000256" key="12">
    <source>
        <dbReference type="ARBA" id="ARBA00023136"/>
    </source>
</evidence>
<dbReference type="AlphaFoldDB" id="A0AAE1H9Q0"/>
<evidence type="ECO:0000256" key="13">
    <source>
        <dbReference type="PIRSR" id="PIRSR602401-1"/>
    </source>
</evidence>
<dbReference type="InterPro" id="IPR002401">
    <property type="entry name" value="Cyt_P450_E_grp-I"/>
</dbReference>
<evidence type="ECO:0000256" key="4">
    <source>
        <dbReference type="ARBA" id="ARBA00010617"/>
    </source>
</evidence>
<keyword evidence="8" id="KW-0492">Microsome</keyword>
<evidence type="ECO:0000256" key="9">
    <source>
        <dbReference type="ARBA" id="ARBA00023002"/>
    </source>
</evidence>
<dbReference type="PRINTS" id="PR00385">
    <property type="entry name" value="P450"/>
</dbReference>
<dbReference type="CDD" id="cd11056">
    <property type="entry name" value="CYP6-like"/>
    <property type="match status" value="1"/>
</dbReference>
<dbReference type="Proteomes" id="UP001219518">
    <property type="component" value="Unassembled WGS sequence"/>
</dbReference>
<keyword evidence="12 15" id="KW-0472">Membrane</keyword>
<keyword evidence="5 13" id="KW-0349">Heme</keyword>
<accession>A0AAE1H9Q0</accession>
<evidence type="ECO:0000256" key="3">
    <source>
        <dbReference type="ARBA" id="ARBA00004406"/>
    </source>
</evidence>
<keyword evidence="7" id="KW-0256">Endoplasmic reticulum</keyword>
<evidence type="ECO:0000256" key="11">
    <source>
        <dbReference type="ARBA" id="ARBA00023033"/>
    </source>
</evidence>
<protein>
    <submittedName>
        <fullName evidence="16">Cytochrome P450 6a18</fullName>
    </submittedName>
</protein>
<comment type="subcellular location">
    <subcellularLocation>
        <location evidence="3">Endoplasmic reticulum membrane</location>
        <topology evidence="3">Peripheral membrane protein</topology>
    </subcellularLocation>
    <subcellularLocation>
        <location evidence="2">Microsome membrane</location>
        <topology evidence="2">Peripheral membrane protein</topology>
    </subcellularLocation>
</comment>
<dbReference type="InterPro" id="IPR001128">
    <property type="entry name" value="Cyt_P450"/>
</dbReference>
<dbReference type="InterPro" id="IPR050476">
    <property type="entry name" value="Insect_CytP450_Detox"/>
</dbReference>
<keyword evidence="17" id="KW-1185">Reference proteome</keyword>
<proteinExistence type="inferred from homology"/>
<dbReference type="SUPFAM" id="SSF48264">
    <property type="entry name" value="Cytochrome P450"/>
    <property type="match status" value="1"/>
</dbReference>
<evidence type="ECO:0000256" key="7">
    <source>
        <dbReference type="ARBA" id="ARBA00022824"/>
    </source>
</evidence>
<organism evidence="16 17">
    <name type="scientific">Frankliniella fusca</name>
    <dbReference type="NCBI Taxonomy" id="407009"/>
    <lineage>
        <taxon>Eukaryota</taxon>
        <taxon>Metazoa</taxon>
        <taxon>Ecdysozoa</taxon>
        <taxon>Arthropoda</taxon>
        <taxon>Hexapoda</taxon>
        <taxon>Insecta</taxon>
        <taxon>Pterygota</taxon>
        <taxon>Neoptera</taxon>
        <taxon>Paraneoptera</taxon>
        <taxon>Thysanoptera</taxon>
        <taxon>Terebrantia</taxon>
        <taxon>Thripoidea</taxon>
        <taxon>Thripidae</taxon>
        <taxon>Frankliniella</taxon>
    </lineage>
</organism>
<reference evidence="16" key="2">
    <citation type="journal article" date="2023" name="BMC Genomics">
        <title>Pest status, molecular evolution, and epigenetic factors derived from the genome assembly of Frankliniella fusca, a thysanopteran phytovirus vector.</title>
        <authorList>
            <person name="Catto M.A."/>
            <person name="Labadie P.E."/>
            <person name="Jacobson A.L."/>
            <person name="Kennedy G.G."/>
            <person name="Srinivasan R."/>
            <person name="Hunt B.G."/>
        </authorList>
    </citation>
    <scope>NUCLEOTIDE SEQUENCE</scope>
    <source>
        <strain evidence="16">PL_HMW_Pooled</strain>
    </source>
</reference>
<evidence type="ECO:0000256" key="15">
    <source>
        <dbReference type="SAM" id="Phobius"/>
    </source>
</evidence>
<name>A0AAE1H9Q0_9NEOP</name>
<comment type="cofactor">
    <cofactor evidence="1 13">
        <name>heme</name>
        <dbReference type="ChEBI" id="CHEBI:30413"/>
    </cofactor>
</comment>
<evidence type="ECO:0000256" key="14">
    <source>
        <dbReference type="RuleBase" id="RU000461"/>
    </source>
</evidence>
<keyword evidence="9 14" id="KW-0560">Oxidoreductase</keyword>
<keyword evidence="6 13" id="KW-0479">Metal-binding</keyword>
<dbReference type="Gene3D" id="1.10.630.10">
    <property type="entry name" value="Cytochrome P450"/>
    <property type="match status" value="1"/>
</dbReference>
<keyword evidence="11 14" id="KW-0503">Monooxygenase</keyword>
<evidence type="ECO:0000256" key="2">
    <source>
        <dbReference type="ARBA" id="ARBA00004174"/>
    </source>
</evidence>
<evidence type="ECO:0000256" key="10">
    <source>
        <dbReference type="ARBA" id="ARBA00023004"/>
    </source>
</evidence>
<dbReference type="GO" id="GO:0020037">
    <property type="term" value="F:heme binding"/>
    <property type="evidence" value="ECO:0007669"/>
    <property type="project" value="InterPro"/>
</dbReference>
<feature type="transmembrane region" description="Helical" evidence="15">
    <location>
        <begin position="6"/>
        <end position="23"/>
    </location>
</feature>
<evidence type="ECO:0000256" key="1">
    <source>
        <dbReference type="ARBA" id="ARBA00001971"/>
    </source>
</evidence>
<evidence type="ECO:0000313" key="17">
    <source>
        <dbReference type="Proteomes" id="UP001219518"/>
    </source>
</evidence>
<dbReference type="InterPro" id="IPR017972">
    <property type="entry name" value="Cyt_P450_CS"/>
</dbReference>
<sequence>MVELTWVSLGAAALVSLIAYVLWKQTYWRRRGVVQTQPRFLIGDMWEAMWKKSAGQVLEAICKKYEKEPFVGAYKVLTPVLVVKDPEIIAEVLVKNFTSFGNNEVTFSAKDDGVFSENPFGADIERWKELRTKMMQSFTTARIRTVFEDFLTSSRCLADFVAAAGPDATLDGTLLCKRFTAHASARVLFGIESHSLEAGSEPGAFYDSGNRVFNGGWLQSLRFFAFFFFPPLLRIIGSELVVSDTVDFFRKLIQDSVEYRQKEGLARDDFVQHAAKVLIVDGKVDKVALKKLTHQAINSFIETFETSALTLASALLLLATHPEEQERVRAELREHLQPGQPLDYETVNTLPFLDQVFKETMRLFPPADTIRRRCTRAARLESASGRSVLVEPGTPVYVPVEAVHHDPALYSHPVEFWPDHFSPEEVAGRPKATYLGFGDGPRQCPGSRFASVKVKTALATLVQRFEMVPAERQVLPLRRDPTTVMINYQGGNWLKFRPVS</sequence>
<evidence type="ECO:0000256" key="6">
    <source>
        <dbReference type="ARBA" id="ARBA00022723"/>
    </source>
</evidence>
<gene>
    <name evidence="16" type="ORF">KUF71_006943</name>
</gene>
<dbReference type="EMBL" id="JAHWGI010000723">
    <property type="protein sequence ID" value="KAK3917412.1"/>
    <property type="molecule type" value="Genomic_DNA"/>
</dbReference>
<dbReference type="GO" id="GO:0004497">
    <property type="term" value="F:monooxygenase activity"/>
    <property type="evidence" value="ECO:0007669"/>
    <property type="project" value="UniProtKB-KW"/>
</dbReference>
<feature type="binding site" description="axial binding residue" evidence="13">
    <location>
        <position position="444"/>
    </location>
    <ligand>
        <name>heme</name>
        <dbReference type="ChEBI" id="CHEBI:30413"/>
    </ligand>
    <ligandPart>
        <name>Fe</name>
        <dbReference type="ChEBI" id="CHEBI:18248"/>
    </ligandPart>
</feature>
<reference evidence="16" key="1">
    <citation type="submission" date="2021-07" db="EMBL/GenBank/DDBJ databases">
        <authorList>
            <person name="Catto M.A."/>
            <person name="Jacobson A."/>
            <person name="Kennedy G."/>
            <person name="Labadie P."/>
            <person name="Hunt B.G."/>
            <person name="Srinivasan R."/>
        </authorList>
    </citation>
    <scope>NUCLEOTIDE SEQUENCE</scope>
    <source>
        <strain evidence="16">PL_HMW_Pooled</strain>
        <tissue evidence="16">Head</tissue>
    </source>
</reference>
<dbReference type="GO" id="GO:0016705">
    <property type="term" value="F:oxidoreductase activity, acting on paired donors, with incorporation or reduction of molecular oxygen"/>
    <property type="evidence" value="ECO:0007669"/>
    <property type="project" value="InterPro"/>
</dbReference>
<dbReference type="GO" id="GO:0005506">
    <property type="term" value="F:iron ion binding"/>
    <property type="evidence" value="ECO:0007669"/>
    <property type="project" value="InterPro"/>
</dbReference>